<evidence type="ECO:0000313" key="6">
    <source>
        <dbReference type="EMBL" id="PIW74904.1"/>
    </source>
</evidence>
<dbReference type="SUPFAM" id="SSF102114">
    <property type="entry name" value="Radical SAM enzymes"/>
    <property type="match status" value="1"/>
</dbReference>
<dbReference type="PANTHER" id="PTHR11228">
    <property type="entry name" value="RADICAL SAM DOMAIN PROTEIN"/>
    <property type="match status" value="1"/>
</dbReference>
<organism evidence="6 7">
    <name type="scientific">Candidatus Portnoybacteria bacterium CG_4_8_14_3_um_filter_44_15</name>
    <dbReference type="NCBI Taxonomy" id="1974803"/>
    <lineage>
        <taxon>Bacteria</taxon>
        <taxon>Candidatus Portnoyibacteriota</taxon>
    </lineage>
</organism>
<dbReference type="SFLD" id="SFLDG01067">
    <property type="entry name" value="SPASM/twitch_domain_containing"/>
    <property type="match status" value="1"/>
</dbReference>
<sequence length="421" mass="49433">MKNNLVKIRKETDYYLAYFNELRKLIPVNYIGSIIIDSFFNKRFSIREIQNFIRQNGRRYNLSSKDIQIFLRQIQDELILAPRGNVRLYQRELSAPIAVEIEITTRCNLRCKHCCIKKYDKLMSINRIERIFKLLNEKRVFEISLAGGEPFVHPQILDILSLCEQYNFATIITTNATLLSESLIKRLAEFKNLAFVVSLEGIDRTNDIIRGRGVFKKVDQAVRNLKKNGIYVEISSTITEENIDRCRELVEYTKSLDIFCNFNLFKPFKKDHKPYILGPNKYFKFIEDLFEERNFSGAKVNLPNAGAIFAYLEGQEKCNECYAIMCAFTIDVEGSIVPCPALQSAGYYDEIFLPKFEENFIDIWKNNRHFQDFRKGNLRECRARSYIFNRNIKRNDPYGITAFLRYQKAKSQEVKNKLLNS</sequence>
<keyword evidence="4" id="KW-0411">Iron-sulfur</keyword>
<dbReference type="InterPro" id="IPR013785">
    <property type="entry name" value="Aldolase_TIM"/>
</dbReference>
<evidence type="ECO:0000256" key="4">
    <source>
        <dbReference type="ARBA" id="ARBA00023014"/>
    </source>
</evidence>
<evidence type="ECO:0000256" key="2">
    <source>
        <dbReference type="ARBA" id="ARBA00022723"/>
    </source>
</evidence>
<evidence type="ECO:0000256" key="1">
    <source>
        <dbReference type="ARBA" id="ARBA00022691"/>
    </source>
</evidence>
<dbReference type="AlphaFoldDB" id="A0A2M7IEH4"/>
<dbReference type="Proteomes" id="UP000231673">
    <property type="component" value="Unassembled WGS sequence"/>
</dbReference>
<dbReference type="GO" id="GO:0046872">
    <property type="term" value="F:metal ion binding"/>
    <property type="evidence" value="ECO:0007669"/>
    <property type="project" value="UniProtKB-KW"/>
</dbReference>
<dbReference type="Gene3D" id="3.20.20.70">
    <property type="entry name" value="Aldolase class I"/>
    <property type="match status" value="1"/>
</dbReference>
<keyword evidence="2" id="KW-0479">Metal-binding</keyword>
<dbReference type="EMBL" id="PFGW01000003">
    <property type="protein sequence ID" value="PIW74904.1"/>
    <property type="molecule type" value="Genomic_DNA"/>
</dbReference>
<protein>
    <recommendedName>
        <fullName evidence="5">Radical SAM core domain-containing protein</fullName>
    </recommendedName>
</protein>
<dbReference type="PROSITE" id="PS51918">
    <property type="entry name" value="RADICAL_SAM"/>
    <property type="match status" value="1"/>
</dbReference>
<dbReference type="InterPro" id="IPR007197">
    <property type="entry name" value="rSAM"/>
</dbReference>
<evidence type="ECO:0000259" key="5">
    <source>
        <dbReference type="PROSITE" id="PS51918"/>
    </source>
</evidence>
<evidence type="ECO:0000256" key="3">
    <source>
        <dbReference type="ARBA" id="ARBA00023004"/>
    </source>
</evidence>
<name>A0A2M7IEH4_9BACT</name>
<dbReference type="GO" id="GO:0051536">
    <property type="term" value="F:iron-sulfur cluster binding"/>
    <property type="evidence" value="ECO:0007669"/>
    <property type="project" value="UniProtKB-KW"/>
</dbReference>
<dbReference type="SMART" id="SM00729">
    <property type="entry name" value="Elp3"/>
    <property type="match status" value="1"/>
</dbReference>
<keyword evidence="1" id="KW-0949">S-adenosyl-L-methionine</keyword>
<proteinExistence type="predicted"/>
<gene>
    <name evidence="6" type="ORF">CO003_00120</name>
</gene>
<dbReference type="InterPro" id="IPR006638">
    <property type="entry name" value="Elp3/MiaA/NifB-like_rSAM"/>
</dbReference>
<accession>A0A2M7IEH4</accession>
<reference evidence="7" key="1">
    <citation type="submission" date="2017-09" db="EMBL/GenBank/DDBJ databases">
        <title>Depth-based differentiation of microbial function through sediment-hosted aquifers and enrichment of novel symbionts in the deep terrestrial subsurface.</title>
        <authorList>
            <person name="Probst A.J."/>
            <person name="Ladd B."/>
            <person name="Jarett J.K."/>
            <person name="Geller-Mcgrath D.E."/>
            <person name="Sieber C.M.K."/>
            <person name="Emerson J.B."/>
            <person name="Anantharaman K."/>
            <person name="Thomas B.C."/>
            <person name="Malmstrom R."/>
            <person name="Stieglmeier M."/>
            <person name="Klingl A."/>
            <person name="Woyke T."/>
            <person name="Ryan C.M."/>
            <person name="Banfield J.F."/>
        </authorList>
    </citation>
    <scope>NUCLEOTIDE SEQUENCE [LARGE SCALE GENOMIC DNA]</scope>
</reference>
<dbReference type="GO" id="GO:0003824">
    <property type="term" value="F:catalytic activity"/>
    <property type="evidence" value="ECO:0007669"/>
    <property type="project" value="InterPro"/>
</dbReference>
<dbReference type="Pfam" id="PF04055">
    <property type="entry name" value="Radical_SAM"/>
    <property type="match status" value="1"/>
</dbReference>
<dbReference type="SFLD" id="SFLDS00029">
    <property type="entry name" value="Radical_SAM"/>
    <property type="match status" value="1"/>
</dbReference>
<keyword evidence="3" id="KW-0408">Iron</keyword>
<dbReference type="InterPro" id="IPR058240">
    <property type="entry name" value="rSAM_sf"/>
</dbReference>
<dbReference type="CDD" id="cd01335">
    <property type="entry name" value="Radical_SAM"/>
    <property type="match status" value="1"/>
</dbReference>
<dbReference type="SFLD" id="SFLDG01386">
    <property type="entry name" value="main_SPASM_domain-containing"/>
    <property type="match status" value="1"/>
</dbReference>
<dbReference type="PANTHER" id="PTHR11228:SF7">
    <property type="entry name" value="PQQA PEPTIDE CYCLASE"/>
    <property type="match status" value="1"/>
</dbReference>
<feature type="domain" description="Radical SAM core" evidence="5">
    <location>
        <begin position="93"/>
        <end position="296"/>
    </location>
</feature>
<comment type="caution">
    <text evidence="6">The sequence shown here is derived from an EMBL/GenBank/DDBJ whole genome shotgun (WGS) entry which is preliminary data.</text>
</comment>
<dbReference type="InterPro" id="IPR050377">
    <property type="entry name" value="Radical_SAM_PqqE_MftC-like"/>
</dbReference>
<evidence type="ECO:0000313" key="7">
    <source>
        <dbReference type="Proteomes" id="UP000231673"/>
    </source>
</evidence>